<keyword evidence="8 9" id="KW-0539">Nucleus</keyword>
<dbReference type="GO" id="GO:0000974">
    <property type="term" value="C:Prp19 complex"/>
    <property type="evidence" value="ECO:0007669"/>
    <property type="project" value="TreeGrafter"/>
</dbReference>
<dbReference type="Pfam" id="PF08231">
    <property type="entry name" value="SYF2"/>
    <property type="match status" value="1"/>
</dbReference>
<keyword evidence="5 9" id="KW-0507">mRNA processing</keyword>
<evidence type="ECO:0000256" key="1">
    <source>
        <dbReference type="ARBA" id="ARBA00003777"/>
    </source>
</evidence>
<sequence length="394" mass="44203">MPARKATDAAKKSTASTRSSRSRKSSPPPDVEAGTETTGILDTVSNAVHTVTDLVSDVVETVSDNFHAAQRALSDFESAEIPSVEAMTDAVEDVVERVQDLTGTIGNDVARGTEPTPVEKDEKKTTAKGNGKGKEVETEIESTEVPKKAALTMEERQQKMRELRKKMNASTAANRKDLITEHQRNKTTARELASLEKKRRLAETLREQADAEELGEDTERNKNWSYSIEDNDRWEKKLEEKRAQTNDGFVDNAHSAHRVYEKATASLKPDLQTYNYQREQALGLPAGTLTHPNTSSSKVLARMKPMTSDDLYRDANGLNYADNKPSEDAVDRVVQNLNKTMELRKNNSRKRANDEDGDVTYINDANKVFNKKINRYYDKYTKEIRANFERGTAL</sequence>
<evidence type="ECO:0000256" key="2">
    <source>
        <dbReference type="ARBA" id="ARBA00004123"/>
    </source>
</evidence>
<dbReference type="PANTHER" id="PTHR13264">
    <property type="entry name" value="GCIP-INTERACTING PROTEIN P29"/>
    <property type="match status" value="1"/>
</dbReference>
<evidence type="ECO:0000256" key="5">
    <source>
        <dbReference type="ARBA" id="ARBA00022664"/>
    </source>
</evidence>
<proteinExistence type="inferred from homology"/>
<dbReference type="GO" id="GO:0071013">
    <property type="term" value="C:catalytic step 2 spliceosome"/>
    <property type="evidence" value="ECO:0007669"/>
    <property type="project" value="TreeGrafter"/>
</dbReference>
<name>A0A0F7SIL9_PHARH</name>
<evidence type="ECO:0000256" key="9">
    <source>
        <dbReference type="RuleBase" id="RU367148"/>
    </source>
</evidence>
<dbReference type="InterPro" id="IPR013260">
    <property type="entry name" value="mRNA_splic_SYF2"/>
</dbReference>
<feature type="coiled-coil region" evidence="10">
    <location>
        <begin position="153"/>
        <end position="212"/>
    </location>
</feature>
<evidence type="ECO:0000256" key="8">
    <source>
        <dbReference type="ARBA" id="ARBA00023242"/>
    </source>
</evidence>
<keyword evidence="6 9" id="KW-0747">Spliceosome</keyword>
<dbReference type="EMBL" id="LN483167">
    <property type="protein sequence ID" value="CDZ97174.1"/>
    <property type="molecule type" value="Genomic_DNA"/>
</dbReference>
<feature type="compositionally biased region" description="Basic and acidic residues" evidence="11">
    <location>
        <begin position="1"/>
        <end position="11"/>
    </location>
</feature>
<dbReference type="GO" id="GO:0071014">
    <property type="term" value="C:post-mRNA release spliceosomal complex"/>
    <property type="evidence" value="ECO:0007669"/>
    <property type="project" value="TreeGrafter"/>
</dbReference>
<keyword evidence="7 9" id="KW-0508">mRNA splicing</keyword>
<evidence type="ECO:0000256" key="11">
    <source>
        <dbReference type="SAM" id="MobiDB-lite"/>
    </source>
</evidence>
<evidence type="ECO:0000256" key="3">
    <source>
        <dbReference type="ARBA" id="ARBA00010028"/>
    </source>
</evidence>
<organism evidence="12">
    <name type="scientific">Phaffia rhodozyma</name>
    <name type="common">Yeast</name>
    <name type="synonym">Xanthophyllomyces dendrorhous</name>
    <dbReference type="NCBI Taxonomy" id="264483"/>
    <lineage>
        <taxon>Eukaryota</taxon>
        <taxon>Fungi</taxon>
        <taxon>Dikarya</taxon>
        <taxon>Basidiomycota</taxon>
        <taxon>Agaricomycotina</taxon>
        <taxon>Tremellomycetes</taxon>
        <taxon>Cystofilobasidiales</taxon>
        <taxon>Mrakiaceae</taxon>
        <taxon>Phaffia</taxon>
    </lineage>
</organism>
<evidence type="ECO:0000313" key="12">
    <source>
        <dbReference type="EMBL" id="CDZ97174.1"/>
    </source>
</evidence>
<evidence type="ECO:0000256" key="7">
    <source>
        <dbReference type="ARBA" id="ARBA00023187"/>
    </source>
</evidence>
<keyword evidence="10" id="KW-0175">Coiled coil</keyword>
<feature type="region of interest" description="Disordered" evidence="11">
    <location>
        <begin position="106"/>
        <end position="144"/>
    </location>
</feature>
<comment type="subcellular location">
    <subcellularLocation>
        <location evidence="2 9">Nucleus</location>
    </subcellularLocation>
</comment>
<evidence type="ECO:0000256" key="10">
    <source>
        <dbReference type="SAM" id="Coils"/>
    </source>
</evidence>
<dbReference type="AlphaFoldDB" id="A0A0F7SIL9"/>
<reference evidence="12" key="1">
    <citation type="submission" date="2014-08" db="EMBL/GenBank/DDBJ databases">
        <authorList>
            <person name="Sharma Rahul"/>
            <person name="Thines Marco"/>
        </authorList>
    </citation>
    <scope>NUCLEOTIDE SEQUENCE</scope>
</reference>
<dbReference type="GO" id="GO:0000398">
    <property type="term" value="P:mRNA splicing, via spliceosome"/>
    <property type="evidence" value="ECO:0007669"/>
    <property type="project" value="UniProtKB-UniRule"/>
</dbReference>
<protein>
    <recommendedName>
        <fullName evidence="4 9">Pre-mRNA-splicing factor SYF2</fullName>
    </recommendedName>
</protein>
<dbReference type="PANTHER" id="PTHR13264:SF5">
    <property type="entry name" value="PRE-MRNA-SPLICING FACTOR SYF2"/>
    <property type="match status" value="1"/>
</dbReference>
<comment type="subunit">
    <text evidence="9">May be part of a spliceosome complex.</text>
</comment>
<comment type="similarity">
    <text evidence="3 9">Belongs to the SYF2 family.</text>
</comment>
<evidence type="ECO:0000256" key="4">
    <source>
        <dbReference type="ARBA" id="ARBA00014745"/>
    </source>
</evidence>
<accession>A0A0F7SIL9</accession>
<feature type="region of interest" description="Disordered" evidence="11">
    <location>
        <begin position="1"/>
        <end position="39"/>
    </location>
</feature>
<comment type="function">
    <text evidence="1 9">Involved in pre-mRNA splicing.</text>
</comment>
<evidence type="ECO:0000256" key="6">
    <source>
        <dbReference type="ARBA" id="ARBA00022728"/>
    </source>
</evidence>